<dbReference type="Gene3D" id="3.90.950.10">
    <property type="match status" value="1"/>
</dbReference>
<evidence type="ECO:0000256" key="12">
    <source>
        <dbReference type="ARBA" id="ARBA00093271"/>
    </source>
</evidence>
<dbReference type="InterPro" id="IPR002637">
    <property type="entry name" value="RdgB/HAM1"/>
</dbReference>
<dbReference type="CDD" id="cd00515">
    <property type="entry name" value="HAM1"/>
    <property type="match status" value="1"/>
</dbReference>
<keyword evidence="7 13" id="KW-0460">Magnesium</keyword>
<evidence type="ECO:0000256" key="2">
    <source>
        <dbReference type="ARBA" id="ARBA00008023"/>
    </source>
</evidence>
<evidence type="ECO:0000313" key="16">
    <source>
        <dbReference type="Proteomes" id="UP001314263"/>
    </source>
</evidence>
<reference evidence="15 16" key="1">
    <citation type="submission" date="2023-10" db="EMBL/GenBank/DDBJ databases">
        <authorList>
            <person name="Maclean D."/>
            <person name="Macfadyen A."/>
        </authorList>
    </citation>
    <scope>NUCLEOTIDE SEQUENCE [LARGE SCALE GENOMIC DNA]</scope>
</reference>
<evidence type="ECO:0000256" key="8">
    <source>
        <dbReference type="ARBA" id="ARBA00023080"/>
    </source>
</evidence>
<feature type="binding site" evidence="13">
    <location>
        <begin position="239"/>
        <end position="242"/>
    </location>
    <ligand>
        <name>ITP</name>
        <dbReference type="ChEBI" id="CHEBI:61402"/>
    </ligand>
</feature>
<feature type="binding site" evidence="13">
    <location>
        <position position="135"/>
    </location>
    <ligand>
        <name>Mg(2+)</name>
        <dbReference type="ChEBI" id="CHEBI:18420"/>
    </ligand>
</feature>
<dbReference type="PANTHER" id="PTHR11067:SF9">
    <property type="entry name" value="INOSINE TRIPHOSPHATE PYROPHOSPHATASE"/>
    <property type="match status" value="1"/>
</dbReference>
<dbReference type="EC" id="3.6.1.66" evidence="13"/>
<organism evidence="15 16">
    <name type="scientific">Coccomyxa viridis</name>
    <dbReference type="NCBI Taxonomy" id="1274662"/>
    <lineage>
        <taxon>Eukaryota</taxon>
        <taxon>Viridiplantae</taxon>
        <taxon>Chlorophyta</taxon>
        <taxon>core chlorophytes</taxon>
        <taxon>Trebouxiophyceae</taxon>
        <taxon>Trebouxiophyceae incertae sedis</taxon>
        <taxon>Coccomyxaceae</taxon>
        <taxon>Coccomyxa</taxon>
    </lineage>
</organism>
<dbReference type="GO" id="GO:0046872">
    <property type="term" value="F:metal ion binding"/>
    <property type="evidence" value="ECO:0007669"/>
    <property type="project" value="UniProtKB-KW"/>
</dbReference>
<evidence type="ECO:0000256" key="3">
    <source>
        <dbReference type="ARBA" id="ARBA00022490"/>
    </source>
</evidence>
<keyword evidence="3 13" id="KW-0963">Cytoplasm</keyword>
<feature type="binding site" evidence="13">
    <location>
        <begin position="163"/>
        <end position="164"/>
    </location>
    <ligand>
        <name>ITP</name>
        <dbReference type="ChEBI" id="CHEBI:61402"/>
    </ligand>
</feature>
<protein>
    <recommendedName>
        <fullName evidence="13">Inosine triphosphate pyrophosphatase</fullName>
        <shortName evidence="13">ITPase</shortName>
        <shortName evidence="13">Inosine triphosphatase</shortName>
        <ecNumber evidence="13">3.6.1.66</ecNumber>
    </recommendedName>
    <alternativeName>
        <fullName evidence="13">Non-canonical purine NTP pyrophosphatase</fullName>
    </alternativeName>
    <alternativeName>
        <fullName evidence="13">Non-standard purine NTP pyrophosphatase</fullName>
    </alternativeName>
    <alternativeName>
        <fullName evidence="13">Nucleoside-triphosphate diphosphatase</fullName>
    </alternativeName>
    <alternativeName>
        <fullName evidence="13">Nucleoside-triphosphate pyrophosphatase</fullName>
        <shortName evidence="13">NTPase</shortName>
    </alternativeName>
    <alternativeName>
        <fullName evidence="13">XTP/dITP diphosphatase</fullName>
    </alternativeName>
</protein>
<evidence type="ECO:0000256" key="9">
    <source>
        <dbReference type="ARBA" id="ARBA00054940"/>
    </source>
</evidence>
<feature type="region of interest" description="Disordered" evidence="14">
    <location>
        <begin position="30"/>
        <end position="66"/>
    </location>
</feature>
<keyword evidence="16" id="KW-1185">Reference proteome</keyword>
<dbReference type="GO" id="GO:0005737">
    <property type="term" value="C:cytoplasm"/>
    <property type="evidence" value="ECO:0007669"/>
    <property type="project" value="UniProtKB-SubCell"/>
</dbReference>
<dbReference type="AlphaFoldDB" id="A0AAV1I3L7"/>
<gene>
    <name evidence="15" type="ORF">CVIRNUC_004767</name>
</gene>
<keyword evidence="5 13" id="KW-0547">Nucleotide-binding</keyword>
<sequence length="286" mass="31302">MQKGVNCSSRIAQRALFTPLKACKSVGGFHTPVRETEQPSQTPGASRGHCRGVRTGASLDSDRDPVLTGRSNVRHIKGILPVVYKQRVMDISTKTASEIMFATGNANKLREVVAILEAGRPLPFTVKAANLDLPELQGEPQEIAKEKCRLAAQQVGGAVMVEDTSLCFNAYEGLPGPYIKWFLKALGHEGLPRMLAGFDDKSAYAQCIFAYSPGPGAEPQVFVGRTQGRIVPSRGATAFGWDPVFQPEGFQETYAEMDKTVKNTISHRYRALDKLRDYLLNFSAPE</sequence>
<evidence type="ECO:0000313" key="15">
    <source>
        <dbReference type="EMBL" id="CAK0779413.1"/>
    </source>
</evidence>
<keyword evidence="4 13" id="KW-0479">Metal-binding</keyword>
<dbReference type="FunFam" id="3.90.950.10:FF:000003">
    <property type="entry name" value="Inosine triphosphate pyrophosphatase"/>
    <property type="match status" value="1"/>
</dbReference>
<evidence type="ECO:0000256" key="14">
    <source>
        <dbReference type="SAM" id="MobiDB-lite"/>
    </source>
</evidence>
<comment type="catalytic activity">
    <reaction evidence="13">
        <text>XTP + H2O = XMP + diphosphate + H(+)</text>
        <dbReference type="Rhea" id="RHEA:28610"/>
        <dbReference type="ChEBI" id="CHEBI:15377"/>
        <dbReference type="ChEBI" id="CHEBI:15378"/>
        <dbReference type="ChEBI" id="CHEBI:33019"/>
        <dbReference type="ChEBI" id="CHEBI:57464"/>
        <dbReference type="ChEBI" id="CHEBI:61314"/>
        <dbReference type="EC" id="3.6.1.66"/>
    </reaction>
</comment>
<evidence type="ECO:0000256" key="6">
    <source>
        <dbReference type="ARBA" id="ARBA00022801"/>
    </source>
</evidence>
<proteinExistence type="inferred from homology"/>
<keyword evidence="13" id="KW-0464">Manganese</keyword>
<dbReference type="GO" id="GO:0036222">
    <property type="term" value="F:XTP diphosphatase activity"/>
    <property type="evidence" value="ECO:0007669"/>
    <property type="project" value="UniProtKB-UniRule"/>
</dbReference>
<feature type="binding site" evidence="13">
    <location>
        <begin position="267"/>
        <end position="268"/>
    </location>
    <ligand>
        <name>ITP</name>
        <dbReference type="ChEBI" id="CHEBI:61402"/>
    </ligand>
</feature>
<feature type="binding site" evidence="13">
    <location>
        <position position="163"/>
    </location>
    <ligand>
        <name>Mg(2+)</name>
        <dbReference type="ChEBI" id="CHEBI:18420"/>
    </ligand>
</feature>
<dbReference type="PANTHER" id="PTHR11067">
    <property type="entry name" value="INOSINE TRIPHOSPHATE PYROPHOSPHATASE/HAM1 PROTEIN"/>
    <property type="match status" value="1"/>
</dbReference>
<dbReference type="Pfam" id="PF01725">
    <property type="entry name" value="Ham1p_like"/>
    <property type="match status" value="1"/>
</dbReference>
<comment type="catalytic activity">
    <reaction evidence="12">
        <text>N(6)-hydroxy-dATP + H2O = N(6)-hydroxy-dAMP + diphosphate + H(+)</text>
        <dbReference type="Rhea" id="RHEA:83971"/>
        <dbReference type="ChEBI" id="CHEBI:15377"/>
        <dbReference type="ChEBI" id="CHEBI:15378"/>
        <dbReference type="ChEBI" id="CHEBI:33019"/>
        <dbReference type="ChEBI" id="CHEBI:233529"/>
        <dbReference type="ChEBI" id="CHEBI:233530"/>
    </reaction>
    <physiologicalReaction direction="left-to-right" evidence="12">
        <dbReference type="Rhea" id="RHEA:83972"/>
    </physiologicalReaction>
</comment>
<dbReference type="GO" id="GO:0036220">
    <property type="term" value="F:ITP diphosphatase activity"/>
    <property type="evidence" value="ECO:0007669"/>
    <property type="project" value="UniProtKB-UniRule"/>
</dbReference>
<comment type="catalytic activity">
    <reaction evidence="11">
        <text>dITP + H2O = dIMP + diphosphate + H(+)</text>
        <dbReference type="Rhea" id="RHEA:28342"/>
        <dbReference type="ChEBI" id="CHEBI:15377"/>
        <dbReference type="ChEBI" id="CHEBI:15378"/>
        <dbReference type="ChEBI" id="CHEBI:33019"/>
        <dbReference type="ChEBI" id="CHEBI:61194"/>
        <dbReference type="ChEBI" id="CHEBI:61382"/>
        <dbReference type="EC" id="3.6.1.66"/>
    </reaction>
    <physiologicalReaction direction="left-to-right" evidence="11">
        <dbReference type="Rhea" id="RHEA:28343"/>
    </physiologicalReaction>
</comment>
<comment type="catalytic activity">
    <reaction evidence="10">
        <text>ITP + H2O = IMP + diphosphate + H(+)</text>
        <dbReference type="Rhea" id="RHEA:29399"/>
        <dbReference type="ChEBI" id="CHEBI:15377"/>
        <dbReference type="ChEBI" id="CHEBI:15378"/>
        <dbReference type="ChEBI" id="CHEBI:33019"/>
        <dbReference type="ChEBI" id="CHEBI:58053"/>
        <dbReference type="ChEBI" id="CHEBI:61402"/>
        <dbReference type="EC" id="3.6.1.66"/>
    </reaction>
    <physiologicalReaction direction="left-to-right" evidence="10">
        <dbReference type="Rhea" id="RHEA:29400"/>
    </physiologicalReaction>
</comment>
<comment type="subcellular location">
    <subcellularLocation>
        <location evidence="1 13">Cytoplasm</location>
    </subcellularLocation>
</comment>
<keyword evidence="8 13" id="KW-0546">Nucleotide metabolism</keyword>
<comment type="function">
    <text evidence="13">Pyrophosphatase that hydrolyzes non-canonical purine nucleotides such as inosine triphosphate (ITP), deoxyinosine triphosphate (dITP) or xanthosine 5'-triphosphate (XTP) to their respective monophosphate derivatives. The enzyme does not distinguish between the deoxy- and ribose forms. Probably excludes non-canonical purines from RNA and DNA precursor pools, thus preventing their incorporation into RNA and DNA and avoiding chromosomal lesions.</text>
</comment>
<dbReference type="EMBL" id="CAUYUE010000005">
    <property type="protein sequence ID" value="CAK0779413.1"/>
    <property type="molecule type" value="Genomic_DNA"/>
</dbReference>
<keyword evidence="6 13" id="KW-0378">Hydrolase</keyword>
<evidence type="ECO:0000256" key="13">
    <source>
        <dbReference type="HAMAP-Rule" id="MF_03148"/>
    </source>
</evidence>
<accession>A0AAV1I3L7</accession>
<evidence type="ECO:0000256" key="5">
    <source>
        <dbReference type="ARBA" id="ARBA00022741"/>
    </source>
</evidence>
<comment type="cofactor">
    <cofactor evidence="13">
        <name>Mg(2+)</name>
        <dbReference type="ChEBI" id="CHEBI:18420"/>
    </cofactor>
    <cofactor evidence="13">
        <name>Mn(2+)</name>
        <dbReference type="ChEBI" id="CHEBI:29035"/>
    </cofactor>
    <text evidence="13">Binds 1 divalent metal cation per subunit; can use either Mg(2+) or Mn(2+).</text>
</comment>
<dbReference type="GO" id="GO:0009204">
    <property type="term" value="P:deoxyribonucleoside triphosphate catabolic process"/>
    <property type="evidence" value="ECO:0007669"/>
    <property type="project" value="UniProtKB-UniRule"/>
</dbReference>
<dbReference type="InterPro" id="IPR027502">
    <property type="entry name" value="ITPase"/>
</dbReference>
<comment type="caution">
    <text evidence="15">The sequence shown here is derived from an EMBL/GenBank/DDBJ whole genome shotgun (WGS) entry which is preliminary data.</text>
</comment>
<evidence type="ECO:0000256" key="7">
    <source>
        <dbReference type="ARBA" id="ARBA00022842"/>
    </source>
</evidence>
<dbReference type="GO" id="GO:0009117">
    <property type="term" value="P:nucleotide metabolic process"/>
    <property type="evidence" value="ECO:0007669"/>
    <property type="project" value="UniProtKB-KW"/>
</dbReference>
<dbReference type="GO" id="GO:0000166">
    <property type="term" value="F:nucleotide binding"/>
    <property type="evidence" value="ECO:0007669"/>
    <property type="project" value="UniProtKB-KW"/>
</dbReference>
<dbReference type="HAMAP" id="MF_03148">
    <property type="entry name" value="HAM1_NTPase"/>
    <property type="match status" value="1"/>
</dbReference>
<evidence type="ECO:0000256" key="4">
    <source>
        <dbReference type="ARBA" id="ARBA00022723"/>
    </source>
</evidence>
<comment type="function">
    <text evidence="9">Pyrophosphatase that hydrolyzes the non-canonical purine nucleotides inosine triphosphate (ITP), deoxyinosine triphosphate (dITP) as well as 2'-deoxy-N-6-hydroxylaminopurine triphosphate (dHAPTP) and xanthosine 5'-triphosphate (XTP) to their respective monophosphate derivatives. The enzyme does not distinguish between the deoxy- and ribose forms. Probably excludes non-canonical purines from RNA and DNA precursor pools, thus preventing their incorporation into RNA and DNA and avoiding chromosomal lesions.</text>
</comment>
<dbReference type="Proteomes" id="UP001314263">
    <property type="component" value="Unassembled WGS sequence"/>
</dbReference>
<evidence type="ECO:0000256" key="1">
    <source>
        <dbReference type="ARBA" id="ARBA00004496"/>
    </source>
</evidence>
<dbReference type="InterPro" id="IPR029001">
    <property type="entry name" value="ITPase-like_fam"/>
</dbReference>
<evidence type="ECO:0000256" key="11">
    <source>
        <dbReference type="ARBA" id="ARBA00093255"/>
    </source>
</evidence>
<feature type="binding site" evidence="13">
    <location>
        <begin position="103"/>
        <end position="108"/>
    </location>
    <ligand>
        <name>ITP</name>
        <dbReference type="ChEBI" id="CHEBI:61402"/>
    </ligand>
</feature>
<feature type="binding site" evidence="13">
    <location>
        <position position="147"/>
    </location>
    <ligand>
        <name>ITP</name>
        <dbReference type="ChEBI" id="CHEBI:61402"/>
    </ligand>
</feature>
<comment type="similarity">
    <text evidence="2 13">Belongs to the HAM1 NTPase family.</text>
</comment>
<dbReference type="GO" id="GO:0035870">
    <property type="term" value="F:dITP diphosphatase activity"/>
    <property type="evidence" value="ECO:0007669"/>
    <property type="project" value="UniProtKB-UniRule"/>
</dbReference>
<feature type="binding site" evidence="13">
    <location>
        <position position="262"/>
    </location>
    <ligand>
        <name>ITP</name>
        <dbReference type="ChEBI" id="CHEBI:61402"/>
    </ligand>
</feature>
<dbReference type="SUPFAM" id="SSF52972">
    <property type="entry name" value="ITPase-like"/>
    <property type="match status" value="1"/>
</dbReference>
<evidence type="ECO:0000256" key="10">
    <source>
        <dbReference type="ARBA" id="ARBA00093218"/>
    </source>
</evidence>
<comment type="subunit">
    <text evidence="13">Homodimer.</text>
</comment>
<name>A0AAV1I3L7_9CHLO</name>